<evidence type="ECO:0000256" key="5">
    <source>
        <dbReference type="ARBA" id="ARBA00022694"/>
    </source>
</evidence>
<evidence type="ECO:0000256" key="10">
    <source>
        <dbReference type="ARBA" id="ARBA00032441"/>
    </source>
</evidence>
<comment type="caution">
    <text evidence="11">The sequence shown here is derived from an EMBL/GenBank/DDBJ whole genome shotgun (WGS) entry which is preliminary data.</text>
</comment>
<evidence type="ECO:0000313" key="12">
    <source>
        <dbReference type="Proteomes" id="UP000295443"/>
    </source>
</evidence>
<dbReference type="Gene3D" id="3.40.50.300">
    <property type="entry name" value="P-loop containing nucleotide triphosphate hydrolases"/>
    <property type="match status" value="1"/>
</dbReference>
<name>A0A4R1BH52_9PROT</name>
<dbReference type="EMBL" id="SJZB01000016">
    <property type="protein sequence ID" value="TCJ16605.1"/>
    <property type="molecule type" value="Genomic_DNA"/>
</dbReference>
<dbReference type="GO" id="GO:0016740">
    <property type="term" value="F:transferase activity"/>
    <property type="evidence" value="ECO:0007669"/>
    <property type="project" value="UniProtKB-KW"/>
</dbReference>
<dbReference type="GO" id="GO:0005524">
    <property type="term" value="F:ATP binding"/>
    <property type="evidence" value="ECO:0007669"/>
    <property type="project" value="UniProtKB-KW"/>
</dbReference>
<proteinExistence type="inferred from homology"/>
<keyword evidence="12" id="KW-1185">Reference proteome</keyword>
<comment type="similarity">
    <text evidence="2">Belongs to the TsaE family.</text>
</comment>
<dbReference type="InterPro" id="IPR003442">
    <property type="entry name" value="T6A_TsaE"/>
</dbReference>
<dbReference type="Proteomes" id="UP000295443">
    <property type="component" value="Unassembled WGS sequence"/>
</dbReference>
<evidence type="ECO:0000256" key="2">
    <source>
        <dbReference type="ARBA" id="ARBA00007599"/>
    </source>
</evidence>
<dbReference type="GO" id="GO:0046872">
    <property type="term" value="F:metal ion binding"/>
    <property type="evidence" value="ECO:0007669"/>
    <property type="project" value="UniProtKB-KW"/>
</dbReference>
<accession>A0A4R1BH52</accession>
<keyword evidence="7" id="KW-0547">Nucleotide-binding</keyword>
<dbReference type="GO" id="GO:0002949">
    <property type="term" value="P:tRNA threonylcarbamoyladenosine modification"/>
    <property type="evidence" value="ECO:0007669"/>
    <property type="project" value="InterPro"/>
</dbReference>
<dbReference type="PANTHER" id="PTHR33540">
    <property type="entry name" value="TRNA THREONYLCARBAMOYLADENOSINE BIOSYNTHESIS PROTEIN TSAE"/>
    <property type="match status" value="1"/>
</dbReference>
<keyword evidence="5" id="KW-0819">tRNA processing</keyword>
<dbReference type="PANTHER" id="PTHR33540:SF2">
    <property type="entry name" value="TRNA THREONYLCARBAMOYLADENOSINE BIOSYNTHESIS PROTEIN TSAE"/>
    <property type="match status" value="1"/>
</dbReference>
<evidence type="ECO:0000256" key="8">
    <source>
        <dbReference type="ARBA" id="ARBA00022840"/>
    </source>
</evidence>
<keyword evidence="4" id="KW-0963">Cytoplasm</keyword>
<keyword evidence="6" id="KW-0479">Metal-binding</keyword>
<evidence type="ECO:0000256" key="4">
    <source>
        <dbReference type="ARBA" id="ARBA00022490"/>
    </source>
</evidence>
<dbReference type="SUPFAM" id="SSF52540">
    <property type="entry name" value="P-loop containing nucleoside triphosphate hydrolases"/>
    <property type="match status" value="1"/>
</dbReference>
<keyword evidence="9" id="KW-0460">Magnesium</keyword>
<comment type="subcellular location">
    <subcellularLocation>
        <location evidence="1">Cytoplasm</location>
    </subcellularLocation>
</comment>
<dbReference type="GO" id="GO:0005737">
    <property type="term" value="C:cytoplasm"/>
    <property type="evidence" value="ECO:0007669"/>
    <property type="project" value="UniProtKB-SubCell"/>
</dbReference>
<evidence type="ECO:0000256" key="1">
    <source>
        <dbReference type="ARBA" id="ARBA00004496"/>
    </source>
</evidence>
<evidence type="ECO:0000256" key="7">
    <source>
        <dbReference type="ARBA" id="ARBA00022741"/>
    </source>
</evidence>
<evidence type="ECO:0000256" key="3">
    <source>
        <dbReference type="ARBA" id="ARBA00019010"/>
    </source>
</evidence>
<evidence type="ECO:0000256" key="6">
    <source>
        <dbReference type="ARBA" id="ARBA00022723"/>
    </source>
</evidence>
<reference evidence="11 12" key="1">
    <citation type="submission" date="2019-03" db="EMBL/GenBank/DDBJ databases">
        <title>Genome sequence of Thiobacillaceae bacterium LSR1, a sulfur-oxidizing bacterium isolated from freshwater sediment.</title>
        <authorList>
            <person name="Li S."/>
        </authorList>
    </citation>
    <scope>NUCLEOTIDE SEQUENCE [LARGE SCALE GENOMIC DNA]</scope>
    <source>
        <strain evidence="11 12">LSR1</strain>
    </source>
</reference>
<gene>
    <name evidence="11" type="primary">tsaE</name>
    <name evidence="11" type="ORF">EZJ19_04725</name>
</gene>
<organism evidence="11 12">
    <name type="scientific">Parasulfuritortus cantonensis</name>
    <dbReference type="NCBI Taxonomy" id="2528202"/>
    <lineage>
        <taxon>Bacteria</taxon>
        <taxon>Pseudomonadati</taxon>
        <taxon>Pseudomonadota</taxon>
        <taxon>Betaproteobacteria</taxon>
        <taxon>Nitrosomonadales</taxon>
        <taxon>Thiobacillaceae</taxon>
        <taxon>Parasulfuritortus</taxon>
    </lineage>
</organism>
<keyword evidence="8" id="KW-0067">ATP-binding</keyword>
<dbReference type="AlphaFoldDB" id="A0A4R1BH52"/>
<dbReference type="NCBIfam" id="TIGR00150">
    <property type="entry name" value="T6A_YjeE"/>
    <property type="match status" value="1"/>
</dbReference>
<dbReference type="OrthoDB" id="9800307at2"/>
<dbReference type="Pfam" id="PF02367">
    <property type="entry name" value="TsaE"/>
    <property type="match status" value="1"/>
</dbReference>
<dbReference type="InterPro" id="IPR027417">
    <property type="entry name" value="P-loop_NTPase"/>
</dbReference>
<sequence>MRTPAQQGAPVGLRAGRVAKRHGEVAQPAFVADTADRRAGQAGIELRFGPGEQVRQAAVFQALAGQEVGHRRGGREAVPGAGRLAIVATVDAGADGRAQFLGDAARVLDGQVGDATPGVQHVGRHEGLGRATGQAGRAIAAVVRLGLVGRQVEVAVQLGQEIPGAGARQQQRVFATPAQAGQGGEFDLHDRGAVRIGPVTERPGRRRDAVGQLLEPVAHRLVVVAAEGIAGNHRGVRSRGGQIGSTVVEADADDGTGAGQQFARLWALVQVARHIIHVAVVTGRQPVPVRQVVERIGRGEADGAEAQFQAPLPDGLLKPDWRPLVRHAVDDRPNPSLPLPDETATLDLGARLARVLRPGMTVWLVGDLGAGKTTLSRGLLRGLGFGGRVKSPTYTLVEIYPFSSFNLYHFDLYRFVDPEEWEEAGFREYFNPESICLVEWPEKGGAILPLPDLEVRLEMADAGRVARLRGGSEEGWRCIDEILLSWSG</sequence>
<protein>
    <recommendedName>
        <fullName evidence="3">tRNA threonylcarbamoyladenosine biosynthesis protein TsaE</fullName>
    </recommendedName>
    <alternativeName>
        <fullName evidence="10">t(6)A37 threonylcarbamoyladenosine biosynthesis protein TsaE</fullName>
    </alternativeName>
</protein>
<keyword evidence="11" id="KW-0808">Transferase</keyword>
<evidence type="ECO:0000313" key="11">
    <source>
        <dbReference type="EMBL" id="TCJ16605.1"/>
    </source>
</evidence>
<evidence type="ECO:0000256" key="9">
    <source>
        <dbReference type="ARBA" id="ARBA00022842"/>
    </source>
</evidence>